<evidence type="ECO:0000313" key="1">
    <source>
        <dbReference type="EMBL" id="SVD61987.1"/>
    </source>
</evidence>
<dbReference type="Gene3D" id="3.40.630.10">
    <property type="entry name" value="Zn peptidases"/>
    <property type="match status" value="1"/>
</dbReference>
<sequence>WNQGYDAVTLVENITPWRDSRGYKANPFYHTSKDTVDKINLNLVTKVARLALTVLYNLASRDSVFLPTKPLITFDSPPTVNQSPFKITGRILSPFPLKIAIKPQNLIADIDRVNRVYSALTPLRNGTNHIKIIASDAIQTNTFEQQIEYRPDFEWISTLVYPNPSYKDLVTFRAESNRPVNNMQVAVHQVDGTLVRQINGVASQPNSKIWWAWWNRKITYGIEVATAVYICKFEVKSDNKIHTRHEKLIVIRE</sequence>
<accession>A0A382WT15</accession>
<reference evidence="1" key="1">
    <citation type="submission" date="2018-05" db="EMBL/GenBank/DDBJ databases">
        <authorList>
            <person name="Lanie J.A."/>
            <person name="Ng W.-L."/>
            <person name="Kazmierczak K.M."/>
            <person name="Andrzejewski T.M."/>
            <person name="Davidsen T.M."/>
            <person name="Wayne K.J."/>
            <person name="Tettelin H."/>
            <person name="Glass J.I."/>
            <person name="Rusch D."/>
            <person name="Podicherti R."/>
            <person name="Tsui H.-C.T."/>
            <person name="Winkler M.E."/>
        </authorList>
    </citation>
    <scope>NUCLEOTIDE SEQUENCE</scope>
</reference>
<name>A0A382WT15_9ZZZZ</name>
<gene>
    <name evidence="1" type="ORF">METZ01_LOCUS414841</name>
</gene>
<protein>
    <submittedName>
        <fullName evidence="1">Uncharacterized protein</fullName>
    </submittedName>
</protein>
<organism evidence="1">
    <name type="scientific">marine metagenome</name>
    <dbReference type="NCBI Taxonomy" id="408172"/>
    <lineage>
        <taxon>unclassified sequences</taxon>
        <taxon>metagenomes</taxon>
        <taxon>ecological metagenomes</taxon>
    </lineage>
</organism>
<dbReference type="SUPFAM" id="SSF53187">
    <property type="entry name" value="Zn-dependent exopeptidases"/>
    <property type="match status" value="1"/>
</dbReference>
<dbReference type="EMBL" id="UINC01162302">
    <property type="protein sequence ID" value="SVD61987.1"/>
    <property type="molecule type" value="Genomic_DNA"/>
</dbReference>
<feature type="non-terminal residue" evidence="1">
    <location>
        <position position="1"/>
    </location>
</feature>
<dbReference type="AlphaFoldDB" id="A0A382WT15"/>
<proteinExistence type="predicted"/>